<keyword evidence="5 12" id="KW-0812">Transmembrane</keyword>
<feature type="transmembrane region" description="Helical" evidence="12">
    <location>
        <begin position="299"/>
        <end position="319"/>
    </location>
</feature>
<keyword evidence="15" id="KW-1185">Reference proteome</keyword>
<protein>
    <submittedName>
        <fullName evidence="14">Putative Histidine kinase</fullName>
    </submittedName>
</protein>
<dbReference type="Gene3D" id="3.30.450.20">
    <property type="entry name" value="PAS domain"/>
    <property type="match status" value="2"/>
</dbReference>
<keyword evidence="3" id="KW-0597">Phosphoprotein</keyword>
<dbReference type="CDD" id="cd06225">
    <property type="entry name" value="HAMP"/>
    <property type="match status" value="1"/>
</dbReference>
<dbReference type="InterPro" id="IPR036890">
    <property type="entry name" value="HATPase_C_sf"/>
</dbReference>
<dbReference type="AlphaFoldDB" id="A0A1U6J385"/>
<dbReference type="SUPFAM" id="SSF158472">
    <property type="entry name" value="HAMP domain-like"/>
    <property type="match status" value="1"/>
</dbReference>
<dbReference type="Gene3D" id="6.10.340.10">
    <property type="match status" value="1"/>
</dbReference>
<dbReference type="SMART" id="SM00387">
    <property type="entry name" value="HATPase_c"/>
    <property type="match status" value="1"/>
</dbReference>
<keyword evidence="4" id="KW-0808">Transferase</keyword>
<dbReference type="PANTHER" id="PTHR34220">
    <property type="entry name" value="SENSOR HISTIDINE KINASE YPDA"/>
    <property type="match status" value="1"/>
</dbReference>
<dbReference type="RefSeq" id="WP_079481187.1">
    <property type="nucleotide sequence ID" value="NZ_CBML010000006.1"/>
</dbReference>
<dbReference type="Pfam" id="PF06580">
    <property type="entry name" value="His_kinase"/>
    <property type="match status" value="1"/>
</dbReference>
<gene>
    <name evidence="14" type="ORF">CCH01_07400</name>
</gene>
<evidence type="ECO:0000313" key="15">
    <source>
        <dbReference type="Proteomes" id="UP000190476"/>
    </source>
</evidence>
<evidence type="ECO:0000256" key="5">
    <source>
        <dbReference type="ARBA" id="ARBA00022692"/>
    </source>
</evidence>
<reference evidence="15" key="1">
    <citation type="submission" date="2017-03" db="EMBL/GenBank/DDBJ databases">
        <authorList>
            <person name="Falquet L."/>
            <person name="Falquet L."/>
        </authorList>
    </citation>
    <scope>NUCLEOTIDE SEQUENCE [LARGE SCALE GENOMIC DNA]</scope>
</reference>
<evidence type="ECO:0000256" key="11">
    <source>
        <dbReference type="ARBA" id="ARBA00023136"/>
    </source>
</evidence>
<dbReference type="STRING" id="1351755.CCH01_07400"/>
<organism evidence="14 15">
    <name type="scientific">Clostridium chauvoei JF4335</name>
    <dbReference type="NCBI Taxonomy" id="1351755"/>
    <lineage>
        <taxon>Bacteria</taxon>
        <taxon>Bacillati</taxon>
        <taxon>Bacillota</taxon>
        <taxon>Clostridia</taxon>
        <taxon>Eubacteriales</taxon>
        <taxon>Clostridiaceae</taxon>
        <taxon>Clostridium</taxon>
    </lineage>
</organism>
<keyword evidence="7 14" id="KW-0418">Kinase</keyword>
<dbReference type="InterPro" id="IPR050640">
    <property type="entry name" value="Bact_2-comp_sensor_kinase"/>
</dbReference>
<keyword evidence="2" id="KW-1003">Cell membrane</keyword>
<dbReference type="GO" id="GO:0005886">
    <property type="term" value="C:plasma membrane"/>
    <property type="evidence" value="ECO:0007669"/>
    <property type="project" value="UniProtKB-SubCell"/>
</dbReference>
<evidence type="ECO:0000256" key="1">
    <source>
        <dbReference type="ARBA" id="ARBA00004651"/>
    </source>
</evidence>
<feature type="domain" description="HAMP" evidence="13">
    <location>
        <begin position="320"/>
        <end position="372"/>
    </location>
</feature>
<dbReference type="OrthoDB" id="9809348at2"/>
<dbReference type="EMBL" id="LT799839">
    <property type="protein sequence ID" value="SLK14710.1"/>
    <property type="molecule type" value="Genomic_DNA"/>
</dbReference>
<evidence type="ECO:0000256" key="7">
    <source>
        <dbReference type="ARBA" id="ARBA00022777"/>
    </source>
</evidence>
<dbReference type="Proteomes" id="UP000190476">
    <property type="component" value="Chromosome I"/>
</dbReference>
<feature type="transmembrane region" description="Helical" evidence="12">
    <location>
        <begin position="12"/>
        <end position="30"/>
    </location>
</feature>
<dbReference type="InterPro" id="IPR003594">
    <property type="entry name" value="HATPase_dom"/>
</dbReference>
<keyword evidence="9 12" id="KW-1133">Transmembrane helix</keyword>
<dbReference type="Gene3D" id="3.30.565.10">
    <property type="entry name" value="Histidine kinase-like ATPase, C-terminal domain"/>
    <property type="match status" value="1"/>
</dbReference>
<keyword evidence="10" id="KW-0902">Two-component regulatory system</keyword>
<dbReference type="GeneID" id="66301093"/>
<dbReference type="Pfam" id="PF00672">
    <property type="entry name" value="HAMP"/>
    <property type="match status" value="1"/>
</dbReference>
<sequence length="580" mass="67407">MFKNNFGFKKKLLLVFLFVGIIPLILLWIYDTVFIIKTTYEKIEYYTNSNLSIAAELIDSNINTYSKMVNYIAENLEVQEVISKEGIKDNYEKEKKFEDTQELYKIIRAILATQTKEIPIHIVNLDKTSRFSTTDYYAPIYSDIRGDFYEKLNRNDDIVITQIHRRVEGKESQDTVLVIGKAIINRDTKEVIGYVIADVYDSYFDDIFKAISFVEDSNVMLLDDNGYIITDKNYKNQTGFKFPSEYLSKLNNIKGTLKVNIDKTSYQCYYTTTQNTKIKVLQLIPNKYFFSEIVNNLKFLIILSLIVISLSIFFVLITSKKISEPILEMTSYMKEVEKGNLDVYIESNRNDEIGHLSRGFNDMTKELKRLIEEDYKKELLVQEAEFKALKSQVNPHFLYNSLGLISWMARLGEGEDVVKATDALAKFFRYSVNNIEDMVPIKKEFEQIKSYLTIQDYRYKDRFTININIDENILDFHILKLMLQPLVENAIIHGLEKKIGKGILIINAFEVSDNLCFEIKDNGVGFEKNNNSTGEGVGINNVDKRIKLFYGQDFGVTYKREAEFTVFSIIVPKKEYEISD</sequence>
<dbReference type="InterPro" id="IPR003660">
    <property type="entry name" value="HAMP_dom"/>
</dbReference>
<dbReference type="InterPro" id="IPR010559">
    <property type="entry name" value="Sig_transdc_His_kin_internal"/>
</dbReference>
<evidence type="ECO:0000256" key="2">
    <source>
        <dbReference type="ARBA" id="ARBA00022475"/>
    </source>
</evidence>
<dbReference type="GO" id="GO:0000155">
    <property type="term" value="F:phosphorelay sensor kinase activity"/>
    <property type="evidence" value="ECO:0007669"/>
    <property type="project" value="InterPro"/>
</dbReference>
<keyword evidence="8" id="KW-0067">ATP-binding</keyword>
<evidence type="ECO:0000256" key="9">
    <source>
        <dbReference type="ARBA" id="ARBA00022989"/>
    </source>
</evidence>
<evidence type="ECO:0000313" key="14">
    <source>
        <dbReference type="EMBL" id="SLK14710.1"/>
    </source>
</evidence>
<proteinExistence type="predicted"/>
<evidence type="ECO:0000259" key="13">
    <source>
        <dbReference type="PROSITE" id="PS50885"/>
    </source>
</evidence>
<keyword evidence="6" id="KW-0547">Nucleotide-binding</keyword>
<accession>A0A1U6J385</accession>
<dbReference type="SUPFAM" id="SSF55874">
    <property type="entry name" value="ATPase domain of HSP90 chaperone/DNA topoisomerase II/histidine kinase"/>
    <property type="match status" value="1"/>
</dbReference>
<evidence type="ECO:0000256" key="4">
    <source>
        <dbReference type="ARBA" id="ARBA00022679"/>
    </source>
</evidence>
<keyword evidence="11 12" id="KW-0472">Membrane</keyword>
<dbReference type="PROSITE" id="PS50885">
    <property type="entry name" value="HAMP"/>
    <property type="match status" value="1"/>
</dbReference>
<comment type="subcellular location">
    <subcellularLocation>
        <location evidence="1">Cell membrane</location>
        <topology evidence="1">Multi-pass membrane protein</topology>
    </subcellularLocation>
</comment>
<dbReference type="PANTHER" id="PTHR34220:SF11">
    <property type="entry name" value="SENSOR PROTEIN KINASE HPTS"/>
    <property type="match status" value="1"/>
</dbReference>
<dbReference type="SMART" id="SM00304">
    <property type="entry name" value="HAMP"/>
    <property type="match status" value="1"/>
</dbReference>
<dbReference type="GO" id="GO:0005524">
    <property type="term" value="F:ATP binding"/>
    <property type="evidence" value="ECO:0007669"/>
    <property type="project" value="UniProtKB-KW"/>
</dbReference>
<dbReference type="Pfam" id="PF02518">
    <property type="entry name" value="HATPase_c"/>
    <property type="match status" value="1"/>
</dbReference>
<evidence type="ECO:0000256" key="10">
    <source>
        <dbReference type="ARBA" id="ARBA00023012"/>
    </source>
</evidence>
<evidence type="ECO:0000256" key="12">
    <source>
        <dbReference type="SAM" id="Phobius"/>
    </source>
</evidence>
<evidence type="ECO:0000256" key="8">
    <source>
        <dbReference type="ARBA" id="ARBA00022840"/>
    </source>
</evidence>
<evidence type="ECO:0000256" key="3">
    <source>
        <dbReference type="ARBA" id="ARBA00022553"/>
    </source>
</evidence>
<evidence type="ECO:0000256" key="6">
    <source>
        <dbReference type="ARBA" id="ARBA00022741"/>
    </source>
</evidence>
<name>A0A1U6J385_9CLOT</name>